<reference evidence="1" key="1">
    <citation type="journal article" date="2017" name="Front. Cell. Infect. Microbiol.">
        <title>The Distinct Transcriptional Response of the Midgut of Amblyomma sculptum and Amblyomma aureolatum Ticks to Rickettsia rickettsii Correlates to Their Differences in Susceptibility to Infection.</title>
        <authorList>
            <person name="Martins L.A."/>
            <person name="Galletti M.F.B.M."/>
            <person name="Ribeiro J.M."/>
            <person name="Fujita A."/>
            <person name="Costa F.B."/>
            <person name="Labruna M.B."/>
            <person name="Daffre S."/>
            <person name="Fogaca A.C."/>
        </authorList>
    </citation>
    <scope>NUCLEOTIDE SEQUENCE</scope>
</reference>
<dbReference type="PANTHER" id="PTHR33426">
    <property type="entry name" value="C2H2-TYPE DOMAIN-CONTAINING PROTEIN"/>
    <property type="match status" value="1"/>
</dbReference>
<name>A0A1E1X0W7_9ACAR</name>
<dbReference type="EMBL" id="GFAC01006326">
    <property type="protein sequence ID" value="JAT92862.1"/>
    <property type="molecule type" value="mRNA"/>
</dbReference>
<evidence type="ECO:0000313" key="1">
    <source>
        <dbReference type="EMBL" id="JAT92862.1"/>
    </source>
</evidence>
<proteinExistence type="evidence at transcript level"/>
<sequence>MCYHVTLLCKGTATVVTTIWTLTRVSAHVFYQAALFCKGAGTVVTSVRTLTRVDAQVFDQFALFSKRAATVGTLVTLLPHGFSPASTHSGTGSWDVVANRTIFT</sequence>
<organism evidence="1">
    <name type="scientific">Amblyomma aureolatum</name>
    <dbReference type="NCBI Taxonomy" id="187763"/>
    <lineage>
        <taxon>Eukaryota</taxon>
        <taxon>Metazoa</taxon>
        <taxon>Ecdysozoa</taxon>
        <taxon>Arthropoda</taxon>
        <taxon>Chelicerata</taxon>
        <taxon>Arachnida</taxon>
        <taxon>Acari</taxon>
        <taxon>Parasitiformes</taxon>
        <taxon>Ixodida</taxon>
        <taxon>Ixodoidea</taxon>
        <taxon>Ixodidae</taxon>
        <taxon>Amblyomminae</taxon>
        <taxon>Amblyomma</taxon>
    </lineage>
</organism>
<protein>
    <submittedName>
        <fullName evidence="1">Putative secreted protein</fullName>
    </submittedName>
</protein>
<accession>A0A1E1X0W7</accession>
<feature type="non-terminal residue" evidence="1">
    <location>
        <position position="104"/>
    </location>
</feature>
<dbReference type="AlphaFoldDB" id="A0A1E1X0W7"/>
<dbReference type="PANTHER" id="PTHR33426:SF30">
    <property type="match status" value="1"/>
</dbReference>